<proteinExistence type="predicted"/>
<dbReference type="Pfam" id="PF00248">
    <property type="entry name" value="Aldo_ket_red"/>
    <property type="match status" value="1"/>
</dbReference>
<evidence type="ECO:0000313" key="3">
    <source>
        <dbReference type="EMBL" id="KAA1422318.1"/>
    </source>
</evidence>
<name>A0A5Q6RWA8_9ACTN</name>
<evidence type="ECO:0000259" key="2">
    <source>
        <dbReference type="Pfam" id="PF00248"/>
    </source>
</evidence>
<keyword evidence="1" id="KW-0560">Oxidoreductase</keyword>
<dbReference type="Gene3D" id="3.20.20.100">
    <property type="entry name" value="NADP-dependent oxidoreductase domain"/>
    <property type="match status" value="1"/>
</dbReference>
<dbReference type="PROSITE" id="PS51257">
    <property type="entry name" value="PROKAR_LIPOPROTEIN"/>
    <property type="match status" value="1"/>
</dbReference>
<dbReference type="Proteomes" id="UP000307768">
    <property type="component" value="Unassembled WGS sequence"/>
</dbReference>
<dbReference type="OrthoDB" id="3664926at2"/>
<evidence type="ECO:0000313" key="4">
    <source>
        <dbReference type="Proteomes" id="UP000307768"/>
    </source>
</evidence>
<sequence>MRTRQLGTSGLMVSVVGIGCNAFGARIDETRTKEVVHAAIDAGVTLFDTSDTYGTGSSEVLLGRALGARRGDVVVATKGGMDMGGANGPDWGARASRRYLRKALEASLTRLGTDYVDLYQLHTPDRVTPIAETLSVMDDFVREGKVRYAGCSNLTAWELVDADWTARTTGTTAFVSAQNEYSLYNRAAEAELVPACEALGVGLLPYFPLAYGLLTGKYARGAAAPEGSRLAAGSQAARLATADWDSIEALEAYARERGRSILEVAMGGLAAQPAVSSVIAGATTPAQVRSNVEAAAWEPTADDLAALDAVRPAERRSYTTFAPRR</sequence>
<dbReference type="GO" id="GO:0016491">
    <property type="term" value="F:oxidoreductase activity"/>
    <property type="evidence" value="ECO:0007669"/>
    <property type="project" value="UniProtKB-KW"/>
</dbReference>
<dbReference type="InterPro" id="IPR050523">
    <property type="entry name" value="AKR_Detox_Biosynth"/>
</dbReference>
<evidence type="ECO:0000256" key="1">
    <source>
        <dbReference type="ARBA" id="ARBA00023002"/>
    </source>
</evidence>
<dbReference type="AlphaFoldDB" id="A0A5Q6RWA8"/>
<organism evidence="3 4">
    <name type="scientific">Mumia zhuanghuii</name>
    <dbReference type="NCBI Taxonomy" id="2585211"/>
    <lineage>
        <taxon>Bacteria</taxon>
        <taxon>Bacillati</taxon>
        <taxon>Actinomycetota</taxon>
        <taxon>Actinomycetes</taxon>
        <taxon>Propionibacteriales</taxon>
        <taxon>Nocardioidaceae</taxon>
        <taxon>Mumia</taxon>
    </lineage>
</organism>
<comment type="caution">
    <text evidence="3">The sequence shown here is derived from an EMBL/GenBank/DDBJ whole genome shotgun (WGS) entry which is preliminary data.</text>
</comment>
<dbReference type="InterPro" id="IPR036812">
    <property type="entry name" value="NAD(P)_OxRdtase_dom_sf"/>
</dbReference>
<dbReference type="GO" id="GO:0005829">
    <property type="term" value="C:cytosol"/>
    <property type="evidence" value="ECO:0007669"/>
    <property type="project" value="UniProtKB-ARBA"/>
</dbReference>
<reference evidence="3 4" key="1">
    <citation type="submission" date="2019-09" db="EMBL/GenBank/DDBJ databases">
        <title>Mumia zhuanghuii sp. nov. isolated from the intestinal contents of plateau pika (Ochotona curzoniae) in the Qinghai-Tibet plateau of China.</title>
        <authorList>
            <person name="Tian Z."/>
        </authorList>
    </citation>
    <scope>NUCLEOTIDE SEQUENCE [LARGE SCALE GENOMIC DNA]</scope>
    <source>
        <strain evidence="4">350</strain>
    </source>
</reference>
<gene>
    <name evidence="3" type="ORF">FE697_014250</name>
</gene>
<dbReference type="RefSeq" id="WP_149770269.1">
    <property type="nucleotide sequence ID" value="NZ_VDFQ02000004.1"/>
</dbReference>
<dbReference type="InterPro" id="IPR023210">
    <property type="entry name" value="NADP_OxRdtase_dom"/>
</dbReference>
<dbReference type="PANTHER" id="PTHR43364:SF4">
    <property type="entry name" value="NAD(P)-LINKED OXIDOREDUCTASE SUPERFAMILY PROTEIN"/>
    <property type="match status" value="1"/>
</dbReference>
<dbReference type="FunFam" id="3.20.20.100:FF:000004">
    <property type="entry name" value="Oxidoreductase, aldo/keto reductase"/>
    <property type="match status" value="1"/>
</dbReference>
<feature type="domain" description="NADP-dependent oxidoreductase" evidence="2">
    <location>
        <begin position="16"/>
        <end position="310"/>
    </location>
</feature>
<protein>
    <submittedName>
        <fullName evidence="3">Aldo/keto reductase</fullName>
    </submittedName>
</protein>
<accession>A0A5Q6RWA8</accession>
<dbReference type="PANTHER" id="PTHR43364">
    <property type="entry name" value="NADH-SPECIFIC METHYLGLYOXAL REDUCTASE-RELATED"/>
    <property type="match status" value="1"/>
</dbReference>
<dbReference type="EMBL" id="VDFQ02000004">
    <property type="protein sequence ID" value="KAA1422318.1"/>
    <property type="molecule type" value="Genomic_DNA"/>
</dbReference>
<dbReference type="SUPFAM" id="SSF51430">
    <property type="entry name" value="NAD(P)-linked oxidoreductase"/>
    <property type="match status" value="1"/>
</dbReference>